<proteinExistence type="predicted"/>
<sequence>MNILLFSGPSEFSNGTDSPQNIFILQNIDDWMRMPKPYPTAFGKLVIGDSSSASMCVMFGKAALLLYYQRERDGATAHKGQGLLCPSQYMRPCAQRCMNRCSGLSEANPSV</sequence>
<organism evidence="1 2">
    <name type="scientific">Trichonephila clavipes</name>
    <name type="common">Golden silk orbweaver</name>
    <name type="synonym">Nephila clavipes</name>
    <dbReference type="NCBI Taxonomy" id="2585209"/>
    <lineage>
        <taxon>Eukaryota</taxon>
        <taxon>Metazoa</taxon>
        <taxon>Ecdysozoa</taxon>
        <taxon>Arthropoda</taxon>
        <taxon>Chelicerata</taxon>
        <taxon>Arachnida</taxon>
        <taxon>Araneae</taxon>
        <taxon>Araneomorphae</taxon>
        <taxon>Entelegynae</taxon>
        <taxon>Araneoidea</taxon>
        <taxon>Nephilidae</taxon>
        <taxon>Trichonephila</taxon>
    </lineage>
</organism>
<accession>A0A8X7BJK8</accession>
<reference evidence="1" key="1">
    <citation type="submission" date="2020-08" db="EMBL/GenBank/DDBJ databases">
        <title>Multicomponent nature underlies the extraordinary mechanical properties of spider dragline silk.</title>
        <authorList>
            <person name="Kono N."/>
            <person name="Nakamura H."/>
            <person name="Mori M."/>
            <person name="Yoshida Y."/>
            <person name="Ohtoshi R."/>
            <person name="Malay A.D."/>
            <person name="Moran D.A.P."/>
            <person name="Tomita M."/>
            <person name="Numata K."/>
            <person name="Arakawa K."/>
        </authorList>
    </citation>
    <scope>NUCLEOTIDE SEQUENCE</scope>
</reference>
<evidence type="ECO:0000313" key="2">
    <source>
        <dbReference type="Proteomes" id="UP000887159"/>
    </source>
</evidence>
<name>A0A8X7BJK8_TRICX</name>
<dbReference type="EMBL" id="BMAU01021405">
    <property type="protein sequence ID" value="GFY32807.1"/>
    <property type="molecule type" value="Genomic_DNA"/>
</dbReference>
<comment type="caution">
    <text evidence="1">The sequence shown here is derived from an EMBL/GenBank/DDBJ whole genome shotgun (WGS) entry which is preliminary data.</text>
</comment>
<protein>
    <submittedName>
        <fullName evidence="1">Uncharacterized protein</fullName>
    </submittedName>
</protein>
<dbReference type="Proteomes" id="UP000887159">
    <property type="component" value="Unassembled WGS sequence"/>
</dbReference>
<keyword evidence="2" id="KW-1185">Reference proteome</keyword>
<dbReference type="AlphaFoldDB" id="A0A8X7BJK8"/>
<gene>
    <name evidence="1" type="ORF">TNCV_4024311</name>
</gene>
<evidence type="ECO:0000313" key="1">
    <source>
        <dbReference type="EMBL" id="GFY32807.1"/>
    </source>
</evidence>